<name>A0A0F9BGT2_9ZZZZ</name>
<gene>
    <name evidence="2" type="ORF">LCGC14_2729240</name>
</gene>
<dbReference type="PANTHER" id="PTHR41287:SF1">
    <property type="entry name" value="PROTEIN YMFN"/>
    <property type="match status" value="1"/>
</dbReference>
<evidence type="ECO:0000313" key="2">
    <source>
        <dbReference type="EMBL" id="KKK89824.1"/>
    </source>
</evidence>
<dbReference type="Pfam" id="PF03354">
    <property type="entry name" value="TerL_ATPase"/>
    <property type="match status" value="1"/>
</dbReference>
<dbReference type="EMBL" id="LAZR01049362">
    <property type="protein sequence ID" value="KKK89824.1"/>
    <property type="molecule type" value="Genomic_DNA"/>
</dbReference>
<feature type="non-terminal residue" evidence="2">
    <location>
        <position position="212"/>
    </location>
</feature>
<comment type="caution">
    <text evidence="2">The sequence shown here is derived from an EMBL/GenBank/DDBJ whole genome shotgun (WGS) entry which is preliminary data.</text>
</comment>
<organism evidence="2">
    <name type="scientific">marine sediment metagenome</name>
    <dbReference type="NCBI Taxonomy" id="412755"/>
    <lineage>
        <taxon>unclassified sequences</taxon>
        <taxon>metagenomes</taxon>
        <taxon>ecological metagenomes</taxon>
    </lineage>
</organism>
<dbReference type="Gene3D" id="3.40.50.300">
    <property type="entry name" value="P-loop containing nucleotide triphosphate hydrolases"/>
    <property type="match status" value="1"/>
</dbReference>
<dbReference type="InterPro" id="IPR027417">
    <property type="entry name" value="P-loop_NTPase"/>
</dbReference>
<dbReference type="InterPro" id="IPR005021">
    <property type="entry name" value="Terminase_largesu-like"/>
</dbReference>
<feature type="domain" description="Terminase large subunit-like ATPase" evidence="1">
    <location>
        <begin position="75"/>
        <end position="209"/>
    </location>
</feature>
<dbReference type="InterPro" id="IPR046461">
    <property type="entry name" value="TerL_ATPase"/>
</dbReference>
<reference evidence="2" key="1">
    <citation type="journal article" date="2015" name="Nature">
        <title>Complex archaea that bridge the gap between prokaryotes and eukaryotes.</title>
        <authorList>
            <person name="Spang A."/>
            <person name="Saw J.H."/>
            <person name="Jorgensen S.L."/>
            <person name="Zaremba-Niedzwiedzka K."/>
            <person name="Martijn J."/>
            <person name="Lind A.E."/>
            <person name="van Eijk R."/>
            <person name="Schleper C."/>
            <person name="Guy L."/>
            <person name="Ettema T.J."/>
        </authorList>
    </citation>
    <scope>NUCLEOTIDE SEQUENCE</scope>
</reference>
<accession>A0A0F9BGT2</accession>
<proteinExistence type="predicted"/>
<dbReference type="AlphaFoldDB" id="A0A0F9BGT2"/>
<dbReference type="PANTHER" id="PTHR41287">
    <property type="match status" value="1"/>
</dbReference>
<protein>
    <recommendedName>
        <fullName evidence="1">Terminase large subunit-like ATPase domain-containing protein</fullName>
    </recommendedName>
</protein>
<evidence type="ECO:0000259" key="1">
    <source>
        <dbReference type="Pfam" id="PF03354"/>
    </source>
</evidence>
<sequence>MTHADKAKRYAQDVVAGEVPACKWTVLACQRFLDDLGREWEYKFKPSLANRACKFIENLPHVKGKWAKSNITLEPWQCFIVCNIFGWIHKETGMRRFRKASLYVARKNGKSLLAAAIGLFMLAADGEPGAEIYSGATTEKQSWEVFGPAHKMALWTPEFTSFYGIEVNASNLAIIIDGAKFEPIIGNPGDGASPHCAIVDEYHEHKDTKQYD</sequence>